<feature type="compositionally biased region" description="Low complexity" evidence="7">
    <location>
        <begin position="65"/>
        <end position="79"/>
    </location>
</feature>
<evidence type="ECO:0000259" key="9">
    <source>
        <dbReference type="PROSITE" id="PS50008"/>
    </source>
</evidence>
<dbReference type="Pfam" id="PF00168">
    <property type="entry name" value="C2"/>
    <property type="match status" value="2"/>
</dbReference>
<reference evidence="10 11" key="1">
    <citation type="journal article" date="2020" name="ISME J.">
        <title>Uncovering the hidden diversity of litter-decomposition mechanisms in mushroom-forming fungi.</title>
        <authorList>
            <person name="Floudas D."/>
            <person name="Bentzer J."/>
            <person name="Ahren D."/>
            <person name="Johansson T."/>
            <person name="Persson P."/>
            <person name="Tunlid A."/>
        </authorList>
    </citation>
    <scope>NUCLEOTIDE SEQUENCE [LARGE SCALE GENOMIC DNA]</scope>
    <source>
        <strain evidence="10 11">CBS 146.42</strain>
    </source>
</reference>
<dbReference type="CDD" id="cd00275">
    <property type="entry name" value="C2_PLC_like"/>
    <property type="match status" value="1"/>
</dbReference>
<evidence type="ECO:0000256" key="7">
    <source>
        <dbReference type="SAM" id="MobiDB-lite"/>
    </source>
</evidence>
<dbReference type="OrthoDB" id="269822at2759"/>
<dbReference type="EC" id="3.1.4.11" evidence="1 6"/>
<dbReference type="GO" id="GO:0004435">
    <property type="term" value="F:phosphatidylinositol-4,5-bisphosphate phospholipase C activity"/>
    <property type="evidence" value="ECO:0007669"/>
    <property type="project" value="UniProtKB-EC"/>
</dbReference>
<feature type="region of interest" description="Disordered" evidence="7">
    <location>
        <begin position="440"/>
        <end position="465"/>
    </location>
</feature>
<accession>A0A8H5CNR3</accession>
<name>A0A8H5CNR3_9AGAR</name>
<dbReference type="PANTHER" id="PTHR10336">
    <property type="entry name" value="PHOSPHOINOSITIDE-SPECIFIC PHOSPHOLIPASE C FAMILY PROTEIN"/>
    <property type="match status" value="1"/>
</dbReference>
<keyword evidence="3 6" id="KW-0442">Lipid degradation</keyword>
<dbReference type="Proteomes" id="UP000559027">
    <property type="component" value="Unassembled WGS sequence"/>
</dbReference>
<keyword evidence="2 6" id="KW-0378">Hydrolase</keyword>
<feature type="region of interest" description="Disordered" evidence="7">
    <location>
        <begin position="375"/>
        <end position="401"/>
    </location>
</feature>
<feature type="region of interest" description="Disordered" evidence="7">
    <location>
        <begin position="495"/>
        <end position="524"/>
    </location>
</feature>
<dbReference type="InterPro" id="IPR000909">
    <property type="entry name" value="PLipase_C_PInositol-sp_X_dom"/>
</dbReference>
<dbReference type="AlphaFoldDB" id="A0A8H5CNR3"/>
<dbReference type="Pfam" id="PF00387">
    <property type="entry name" value="PI-PLC-Y"/>
    <property type="match status" value="1"/>
</dbReference>
<dbReference type="CDD" id="cd08558">
    <property type="entry name" value="PI-PLCc_eukaryota"/>
    <property type="match status" value="1"/>
</dbReference>
<dbReference type="GO" id="GO:0048015">
    <property type="term" value="P:phosphatidylinositol-mediated signaling"/>
    <property type="evidence" value="ECO:0007669"/>
    <property type="project" value="TreeGrafter"/>
</dbReference>
<sequence length="846" mass="90320">MTHPLSSYFISSSHNTYLVGHQLVGSSTVEGYIRALLAGCRSVEIDVYDGSGSGDSTPEDPTSPPNGTAPSTSTATPSITPSSLLSEPMVFHGHTLTSKVPLRQICQAIMKYGFIASPYPIIISAENHCSLLGQELMAKIMIEEFGDALVRYPIDGPNLDDIMTPTHASATGGAGEGNWLGKGKITQLPSPEELKGRILLKTKNLMLGKSDSLPLSRAVTSSESEVEPSGSTSESDTAFNGVAGMLSRSLSERIGRKGSKKKKSSGEGSDIVREGLIKASSVLQRVRSVGRSNAPSSIALPNQSSSSLSSGRSSTHANPTGIPISIQTGTPGSTPNTSTMQLTSPPLVSSPAPLSPSISNPISASLPLPIPISRNRSSTAASRPPTAYNYGQPGSSVTSTSSIGSSVLDNAATSSSAAAQLGAPGSYSGSTSILSSSFGTTASGGGLSLVRRTSKHGSQSKSHMKPKMSMALVALLVYTVGVKCHGLKKSGHIYLNPDENGAVSDTKSTKSSKAKDKEKSKDGQELEAWYAPEHMFSLSENSANKYLRTCMLDLIKHTEGHLVRVYPKGMRMRSTNFEPHRYWSAGCQLVAINWQTFDLGYVINHAMFQRNARCGYVLKPPPLRHLSKPEHNPEKWRKQRHQLNITIISAQQLPRVKVKDGSGHEVMSMEKDSKDREKDDEGKTVDPYVEVSLHVPEWTYCVSPSLPSSTHPSPPTSSSASMPEPPLRFTTSSSKTHTARTRTIKNNGFNPIWNDTLQLSFDAPTQPGMLDLIFLRLLVKQESGGVGIGGISGGMSGLVDGGNMETLAVCCVSLGEVREGYRHLPLYDATLSQYLFSTLFVKVGVV</sequence>
<feature type="domain" description="PI-PLC Y-box" evidence="9">
    <location>
        <begin position="534"/>
        <end position="624"/>
    </location>
</feature>
<evidence type="ECO:0000256" key="1">
    <source>
        <dbReference type="ARBA" id="ARBA00012368"/>
    </source>
</evidence>
<dbReference type="PRINTS" id="PR00390">
    <property type="entry name" value="PHPHLIPASEC"/>
</dbReference>
<dbReference type="InterPro" id="IPR017946">
    <property type="entry name" value="PLC-like_Pdiesterase_TIM-brl"/>
</dbReference>
<dbReference type="Pfam" id="PF00388">
    <property type="entry name" value="PI-PLC-X"/>
    <property type="match status" value="1"/>
</dbReference>
<dbReference type="SUPFAM" id="SSF51695">
    <property type="entry name" value="PLC-like phosphodiesterases"/>
    <property type="match status" value="1"/>
</dbReference>
<keyword evidence="11" id="KW-1185">Reference proteome</keyword>
<protein>
    <recommendedName>
        <fullName evidence="1 6">Phosphoinositide phospholipase C</fullName>
        <ecNumber evidence="1 6">3.1.4.11</ecNumber>
    </recommendedName>
</protein>
<dbReference type="InterPro" id="IPR001192">
    <property type="entry name" value="PI-PLC_fam"/>
</dbReference>
<feature type="compositionally biased region" description="Polar residues" evidence="7">
    <location>
        <begin position="218"/>
        <end position="238"/>
    </location>
</feature>
<dbReference type="InterPro" id="IPR035892">
    <property type="entry name" value="C2_domain_sf"/>
</dbReference>
<feature type="compositionally biased region" description="Low complexity" evidence="7">
    <location>
        <begin position="296"/>
        <end position="314"/>
    </location>
</feature>
<dbReference type="InterPro" id="IPR001711">
    <property type="entry name" value="PLipase_C_Pinositol-sp_Y"/>
</dbReference>
<feature type="region of interest" description="Disordered" evidence="7">
    <location>
        <begin position="49"/>
        <end position="79"/>
    </location>
</feature>
<gene>
    <name evidence="10" type="ORF">D9756_011158</name>
</gene>
<feature type="region of interest" description="Disordered" evidence="7">
    <location>
        <begin position="705"/>
        <end position="740"/>
    </location>
</feature>
<feature type="compositionally biased region" description="Basic and acidic residues" evidence="7">
    <location>
        <begin position="657"/>
        <end position="684"/>
    </location>
</feature>
<dbReference type="InterPro" id="IPR000008">
    <property type="entry name" value="C2_dom"/>
</dbReference>
<dbReference type="EMBL" id="JAACJO010000051">
    <property type="protein sequence ID" value="KAF5345075.1"/>
    <property type="molecule type" value="Genomic_DNA"/>
</dbReference>
<dbReference type="PROSITE" id="PS50004">
    <property type="entry name" value="C2"/>
    <property type="match status" value="1"/>
</dbReference>
<dbReference type="SMART" id="SM00148">
    <property type="entry name" value="PLCXc"/>
    <property type="match status" value="1"/>
</dbReference>
<evidence type="ECO:0000256" key="6">
    <source>
        <dbReference type="RuleBase" id="RU361133"/>
    </source>
</evidence>
<comment type="caution">
    <text evidence="10">The sequence shown here is derived from an EMBL/GenBank/DDBJ whole genome shotgun (WGS) entry which is preliminary data.</text>
</comment>
<dbReference type="SMART" id="SM00149">
    <property type="entry name" value="PLCYc"/>
    <property type="match status" value="1"/>
</dbReference>
<evidence type="ECO:0000256" key="5">
    <source>
        <dbReference type="ARBA" id="ARBA00023224"/>
    </source>
</evidence>
<evidence type="ECO:0000256" key="3">
    <source>
        <dbReference type="ARBA" id="ARBA00022963"/>
    </source>
</evidence>
<dbReference type="PROSITE" id="PS50008">
    <property type="entry name" value="PIPLC_Y_DOMAIN"/>
    <property type="match status" value="1"/>
</dbReference>
<feature type="compositionally biased region" description="Low complexity" evidence="7">
    <location>
        <begin position="705"/>
        <end position="722"/>
    </location>
</feature>
<evidence type="ECO:0000313" key="10">
    <source>
        <dbReference type="EMBL" id="KAF5345075.1"/>
    </source>
</evidence>
<evidence type="ECO:0000313" key="11">
    <source>
        <dbReference type="Proteomes" id="UP000559027"/>
    </source>
</evidence>
<dbReference type="Gene3D" id="2.60.40.150">
    <property type="entry name" value="C2 domain"/>
    <property type="match status" value="1"/>
</dbReference>
<dbReference type="Gene3D" id="3.20.20.190">
    <property type="entry name" value="Phosphatidylinositol (PI) phosphodiesterase"/>
    <property type="match status" value="2"/>
</dbReference>
<organism evidence="10 11">
    <name type="scientific">Leucocoprinus leucothites</name>
    <dbReference type="NCBI Taxonomy" id="201217"/>
    <lineage>
        <taxon>Eukaryota</taxon>
        <taxon>Fungi</taxon>
        <taxon>Dikarya</taxon>
        <taxon>Basidiomycota</taxon>
        <taxon>Agaricomycotina</taxon>
        <taxon>Agaricomycetes</taxon>
        <taxon>Agaricomycetidae</taxon>
        <taxon>Agaricales</taxon>
        <taxon>Agaricineae</taxon>
        <taxon>Agaricaceae</taxon>
        <taxon>Leucocoprinus</taxon>
    </lineage>
</organism>
<comment type="catalytic activity">
    <reaction evidence="6">
        <text>a 1,2-diacyl-sn-glycero-3-phospho-(1D-myo-inositol-4,5-bisphosphate) + H2O = 1D-myo-inositol 1,4,5-trisphosphate + a 1,2-diacyl-sn-glycerol + H(+)</text>
        <dbReference type="Rhea" id="RHEA:33179"/>
        <dbReference type="ChEBI" id="CHEBI:15377"/>
        <dbReference type="ChEBI" id="CHEBI:15378"/>
        <dbReference type="ChEBI" id="CHEBI:17815"/>
        <dbReference type="ChEBI" id="CHEBI:58456"/>
        <dbReference type="ChEBI" id="CHEBI:203600"/>
        <dbReference type="EC" id="3.1.4.11"/>
    </reaction>
</comment>
<evidence type="ECO:0000259" key="8">
    <source>
        <dbReference type="PROSITE" id="PS50004"/>
    </source>
</evidence>
<dbReference type="PANTHER" id="PTHR10336:SF36">
    <property type="entry name" value="1-PHOSPHATIDYLINOSITOL 4,5-BISPHOSPHATE PHOSPHODIESTERASE BETA-4"/>
    <property type="match status" value="1"/>
</dbReference>
<dbReference type="GO" id="GO:0016042">
    <property type="term" value="P:lipid catabolic process"/>
    <property type="evidence" value="ECO:0007669"/>
    <property type="project" value="UniProtKB-KW"/>
</dbReference>
<keyword evidence="5" id="KW-0807">Transducer</keyword>
<feature type="region of interest" description="Disordered" evidence="7">
    <location>
        <begin position="214"/>
        <end position="269"/>
    </location>
</feature>
<proteinExistence type="predicted"/>
<dbReference type="SMART" id="SM00239">
    <property type="entry name" value="C2"/>
    <property type="match status" value="1"/>
</dbReference>
<dbReference type="GO" id="GO:0051209">
    <property type="term" value="P:release of sequestered calcium ion into cytosol"/>
    <property type="evidence" value="ECO:0007669"/>
    <property type="project" value="TreeGrafter"/>
</dbReference>
<feature type="domain" description="C2" evidence="8">
    <location>
        <begin position="622"/>
        <end position="828"/>
    </location>
</feature>
<feature type="compositionally biased region" description="Low complexity" evidence="7">
    <location>
        <begin position="328"/>
        <end position="355"/>
    </location>
</feature>
<feature type="region of interest" description="Disordered" evidence="7">
    <location>
        <begin position="654"/>
        <end position="684"/>
    </location>
</feature>
<dbReference type="SUPFAM" id="SSF49562">
    <property type="entry name" value="C2 domain (Calcium/lipid-binding domain, CaLB)"/>
    <property type="match status" value="1"/>
</dbReference>
<dbReference type="PROSITE" id="PS50007">
    <property type="entry name" value="PIPLC_X_DOMAIN"/>
    <property type="match status" value="1"/>
</dbReference>
<keyword evidence="4 6" id="KW-0443">Lipid metabolism</keyword>
<evidence type="ECO:0000256" key="2">
    <source>
        <dbReference type="ARBA" id="ARBA00022801"/>
    </source>
</evidence>
<evidence type="ECO:0000256" key="4">
    <source>
        <dbReference type="ARBA" id="ARBA00023098"/>
    </source>
</evidence>
<feature type="region of interest" description="Disordered" evidence="7">
    <location>
        <begin position="291"/>
        <end position="355"/>
    </location>
</feature>
<feature type="compositionally biased region" description="Basic and acidic residues" evidence="7">
    <location>
        <begin position="513"/>
        <end position="524"/>
    </location>
</feature>